<sequence>MGCSVVEVFMLSKKIQRFIISLVDARIRAFATFAIASAFALDSLISQRGEAKGGILRYVLLKDLNALALLRALTARIWIYGLKYSFLLKWTPNYLNGSGLIFIFINPSINKIGEIGES</sequence>
<dbReference type="KEGG" id="ssl:SS1G_01040"/>
<gene>
    <name evidence="1" type="ORF">SS1G_01040</name>
</gene>
<reference evidence="2" key="1">
    <citation type="journal article" date="2011" name="PLoS Genet.">
        <title>Genomic analysis of the necrotrophic fungal pathogens Sclerotinia sclerotiorum and Botrytis cinerea.</title>
        <authorList>
            <person name="Amselem J."/>
            <person name="Cuomo C.A."/>
            <person name="van Kan J.A."/>
            <person name="Viaud M."/>
            <person name="Benito E.P."/>
            <person name="Couloux A."/>
            <person name="Coutinho P.M."/>
            <person name="de Vries R.P."/>
            <person name="Dyer P.S."/>
            <person name="Fillinger S."/>
            <person name="Fournier E."/>
            <person name="Gout L."/>
            <person name="Hahn M."/>
            <person name="Kohn L."/>
            <person name="Lapalu N."/>
            <person name="Plummer K.M."/>
            <person name="Pradier J.M."/>
            <person name="Quevillon E."/>
            <person name="Sharon A."/>
            <person name="Simon A."/>
            <person name="ten Have A."/>
            <person name="Tudzynski B."/>
            <person name="Tudzynski P."/>
            <person name="Wincker P."/>
            <person name="Andrew M."/>
            <person name="Anthouard V."/>
            <person name="Beever R.E."/>
            <person name="Beffa R."/>
            <person name="Benoit I."/>
            <person name="Bouzid O."/>
            <person name="Brault B."/>
            <person name="Chen Z."/>
            <person name="Choquer M."/>
            <person name="Collemare J."/>
            <person name="Cotton P."/>
            <person name="Danchin E.G."/>
            <person name="Da Silva C."/>
            <person name="Gautier A."/>
            <person name="Giraud C."/>
            <person name="Giraud T."/>
            <person name="Gonzalez C."/>
            <person name="Grossetete S."/>
            <person name="Guldener U."/>
            <person name="Henrissat B."/>
            <person name="Howlett B.J."/>
            <person name="Kodira C."/>
            <person name="Kretschmer M."/>
            <person name="Lappartient A."/>
            <person name="Leroch M."/>
            <person name="Levis C."/>
            <person name="Mauceli E."/>
            <person name="Neuveglise C."/>
            <person name="Oeser B."/>
            <person name="Pearson M."/>
            <person name="Poulain J."/>
            <person name="Poussereau N."/>
            <person name="Quesneville H."/>
            <person name="Rascle C."/>
            <person name="Schumacher J."/>
            <person name="Segurens B."/>
            <person name="Sexton A."/>
            <person name="Silva E."/>
            <person name="Sirven C."/>
            <person name="Soanes D.M."/>
            <person name="Talbot N.J."/>
            <person name="Templeton M."/>
            <person name="Yandava C."/>
            <person name="Yarden O."/>
            <person name="Zeng Q."/>
            <person name="Rollins J.A."/>
            <person name="Lebrun M.H."/>
            <person name="Dickman M."/>
        </authorList>
    </citation>
    <scope>NUCLEOTIDE SEQUENCE [LARGE SCALE GENOMIC DNA]</scope>
    <source>
        <strain evidence="2">ATCC 18683 / 1980 / Ss-1</strain>
    </source>
</reference>
<dbReference type="HOGENOM" id="CLU_2074537_0_0_1"/>
<dbReference type="GeneID" id="5494767"/>
<dbReference type="RefSeq" id="XP_001598950.1">
    <property type="nucleotide sequence ID" value="XM_001598900.1"/>
</dbReference>
<name>A7E6W4_SCLS1</name>
<dbReference type="Proteomes" id="UP000001312">
    <property type="component" value="Unassembled WGS sequence"/>
</dbReference>
<organism evidence="1 2">
    <name type="scientific">Sclerotinia sclerotiorum (strain ATCC 18683 / 1980 / Ss-1)</name>
    <name type="common">White mold</name>
    <name type="synonym">Whetzelinia sclerotiorum</name>
    <dbReference type="NCBI Taxonomy" id="665079"/>
    <lineage>
        <taxon>Eukaryota</taxon>
        <taxon>Fungi</taxon>
        <taxon>Dikarya</taxon>
        <taxon>Ascomycota</taxon>
        <taxon>Pezizomycotina</taxon>
        <taxon>Leotiomycetes</taxon>
        <taxon>Helotiales</taxon>
        <taxon>Sclerotiniaceae</taxon>
        <taxon>Sclerotinia</taxon>
    </lineage>
</organism>
<dbReference type="AlphaFoldDB" id="A7E6W4"/>
<accession>A7E6W4</accession>
<dbReference type="InParanoid" id="A7E6W4"/>
<evidence type="ECO:0000313" key="1">
    <source>
        <dbReference type="EMBL" id="EDN91636.1"/>
    </source>
</evidence>
<proteinExistence type="predicted"/>
<keyword evidence="2" id="KW-1185">Reference proteome</keyword>
<dbReference type="EMBL" id="CH476621">
    <property type="protein sequence ID" value="EDN91636.1"/>
    <property type="molecule type" value="Genomic_DNA"/>
</dbReference>
<protein>
    <submittedName>
        <fullName evidence="1">Uncharacterized protein</fullName>
    </submittedName>
</protein>
<evidence type="ECO:0000313" key="2">
    <source>
        <dbReference type="Proteomes" id="UP000001312"/>
    </source>
</evidence>